<evidence type="ECO:0000313" key="3">
    <source>
        <dbReference type="EMBL" id="PNU01150.1"/>
    </source>
</evidence>
<name>A0A2K2FQU5_9CLOT</name>
<accession>A0A2K2FQU5</accession>
<dbReference type="InterPro" id="IPR001667">
    <property type="entry name" value="DDH_dom"/>
</dbReference>
<feature type="domain" description="DDH" evidence="1">
    <location>
        <begin position="15"/>
        <end position="177"/>
    </location>
</feature>
<dbReference type="OrthoDB" id="9803668at2"/>
<gene>
    <name evidence="3" type="ORF">CDQ84_02960</name>
</gene>
<dbReference type="Gene3D" id="3.90.1640.10">
    <property type="entry name" value="inorganic pyrophosphatase (n-terminal core)"/>
    <property type="match status" value="1"/>
</dbReference>
<proteinExistence type="predicted"/>
<evidence type="ECO:0000259" key="1">
    <source>
        <dbReference type="Pfam" id="PF01368"/>
    </source>
</evidence>
<dbReference type="Proteomes" id="UP000236151">
    <property type="component" value="Unassembled WGS sequence"/>
</dbReference>
<dbReference type="PANTHER" id="PTHR47618:SF1">
    <property type="entry name" value="BIFUNCTIONAL OLIGORIBONUCLEASE AND PAP PHOSPHATASE NRNA"/>
    <property type="match status" value="1"/>
</dbReference>
<organism evidence="3 4">
    <name type="scientific">Clostridium thermosuccinogenes</name>
    <dbReference type="NCBI Taxonomy" id="84032"/>
    <lineage>
        <taxon>Bacteria</taxon>
        <taxon>Bacillati</taxon>
        <taxon>Bacillota</taxon>
        <taxon>Clostridia</taxon>
        <taxon>Eubacteriales</taxon>
        <taxon>Clostridiaceae</taxon>
        <taxon>Clostridium</taxon>
    </lineage>
</organism>
<protein>
    <submittedName>
        <fullName evidence="3">Phosphoesterase</fullName>
    </submittedName>
</protein>
<dbReference type="Pfam" id="PF02272">
    <property type="entry name" value="DHHA1"/>
    <property type="match status" value="1"/>
</dbReference>
<dbReference type="InterPro" id="IPR038763">
    <property type="entry name" value="DHH_sf"/>
</dbReference>
<dbReference type="AlphaFoldDB" id="A0A2K2FQU5"/>
<dbReference type="EMBL" id="NIOJ01000004">
    <property type="protein sequence ID" value="PNU01150.1"/>
    <property type="molecule type" value="Genomic_DNA"/>
</dbReference>
<reference evidence="3 4" key="1">
    <citation type="submission" date="2017-06" db="EMBL/GenBank/DDBJ databases">
        <title>Investigating the central metabolism of Clostridium thermosuccinogenes.</title>
        <authorList>
            <person name="Koendjbiharie J.G."/>
            <person name="van Kranenburg R."/>
        </authorList>
    </citation>
    <scope>NUCLEOTIDE SEQUENCE [LARGE SCALE GENOMIC DNA]</scope>
    <source>
        <strain evidence="3 4">DSM 5806</strain>
    </source>
</reference>
<dbReference type="InterPro" id="IPR003156">
    <property type="entry name" value="DHHA1_dom"/>
</dbReference>
<dbReference type="Pfam" id="PF01368">
    <property type="entry name" value="DHH"/>
    <property type="match status" value="1"/>
</dbReference>
<dbReference type="SUPFAM" id="SSF64182">
    <property type="entry name" value="DHH phosphoesterases"/>
    <property type="match status" value="1"/>
</dbReference>
<dbReference type="InterPro" id="IPR051319">
    <property type="entry name" value="Oligoribo/pAp-PDE_c-di-AMP_PDE"/>
</dbReference>
<feature type="domain" description="DHHA1" evidence="2">
    <location>
        <begin position="245"/>
        <end position="335"/>
    </location>
</feature>
<evidence type="ECO:0000313" key="4">
    <source>
        <dbReference type="Proteomes" id="UP000236151"/>
    </source>
</evidence>
<comment type="caution">
    <text evidence="3">The sequence shown here is derived from an EMBL/GenBank/DDBJ whole genome shotgun (WGS) entry which is preliminary data.</text>
</comment>
<dbReference type="KEGG" id="cthd:CDO33_05985"/>
<keyword evidence="4" id="KW-1185">Reference proteome</keyword>
<dbReference type="GO" id="GO:0003676">
    <property type="term" value="F:nucleic acid binding"/>
    <property type="evidence" value="ECO:0007669"/>
    <property type="project" value="InterPro"/>
</dbReference>
<sequence>MMLKEIAEKISKAGKIAILPHISADGDALGSCLALGLALRKAGKDVAVFSEEEVPAVYGFLPGLDMLKVYKSGGCEAEETVSGCKSGKDECSMDIMPFDLVIALDTGDMDRLGKRAALFNSTENTVNIDHHTTNTEFAAINYVDVHASAVGEIIYRLVEIMGISLDRDISTCLYVAISTDTGGFRYSNTTSDTHRIAANLVDRGIDVAAISQRVFDSTSLPKVRLMGEVINSLELLQDGKVAFCAVTREMLEKSGAKEEDCDGLVNIGRNIEGVEVSVLLKQLDHKLVKANLRSKEYVDVAAIANIFNGGGHKRAAGFTFEGQIDDIKNRILDKIGEVLK</sequence>
<evidence type="ECO:0000259" key="2">
    <source>
        <dbReference type="Pfam" id="PF02272"/>
    </source>
</evidence>
<dbReference type="PANTHER" id="PTHR47618">
    <property type="entry name" value="BIFUNCTIONAL OLIGORIBONUCLEASE AND PAP PHOSPHATASE NRNA"/>
    <property type="match status" value="1"/>
</dbReference>
<dbReference type="Gene3D" id="3.10.310.30">
    <property type="match status" value="1"/>
</dbReference>